<dbReference type="FunFam" id="3.40.50.300:FF:000425">
    <property type="entry name" value="Probable ABC transporter, ATP-binding subunit"/>
    <property type="match status" value="1"/>
</dbReference>
<dbReference type="SUPFAM" id="SSF50331">
    <property type="entry name" value="MOP-like"/>
    <property type="match status" value="1"/>
</dbReference>
<dbReference type="InterPro" id="IPR003439">
    <property type="entry name" value="ABC_transporter-like_ATP-bd"/>
</dbReference>
<keyword evidence="1" id="KW-0813">Transport</keyword>
<evidence type="ECO:0000256" key="1">
    <source>
        <dbReference type="ARBA" id="ARBA00022448"/>
    </source>
</evidence>
<feature type="domain" description="ABC transporter" evidence="5">
    <location>
        <begin position="4"/>
        <end position="234"/>
    </location>
</feature>
<dbReference type="Proteomes" id="UP000539111">
    <property type="component" value="Unassembled WGS sequence"/>
</dbReference>
<gene>
    <name evidence="6" type="ORF">BJY26_001339</name>
</gene>
<evidence type="ECO:0000256" key="2">
    <source>
        <dbReference type="ARBA" id="ARBA00022741"/>
    </source>
</evidence>
<proteinExistence type="predicted"/>
<dbReference type="RefSeq" id="WP_179426744.1">
    <property type="nucleotide sequence ID" value="NZ_JACBZP010000001.1"/>
</dbReference>
<evidence type="ECO:0000313" key="7">
    <source>
        <dbReference type="Proteomes" id="UP000539111"/>
    </source>
</evidence>
<comment type="caution">
    <text evidence="6">The sequence shown here is derived from an EMBL/GenBank/DDBJ whole genome shotgun (WGS) entry which is preliminary data.</text>
</comment>
<dbReference type="GO" id="GO:0043190">
    <property type="term" value="C:ATP-binding cassette (ABC) transporter complex"/>
    <property type="evidence" value="ECO:0007669"/>
    <property type="project" value="InterPro"/>
</dbReference>
<dbReference type="InterPro" id="IPR050093">
    <property type="entry name" value="ABC_SmlMolc_Importer"/>
</dbReference>
<dbReference type="AlphaFoldDB" id="A0A7Z0AC86"/>
<dbReference type="InterPro" id="IPR027417">
    <property type="entry name" value="P-loop_NTPase"/>
</dbReference>
<dbReference type="GO" id="GO:0005524">
    <property type="term" value="F:ATP binding"/>
    <property type="evidence" value="ECO:0007669"/>
    <property type="project" value="UniProtKB-KW"/>
</dbReference>
<dbReference type="SMART" id="SM00382">
    <property type="entry name" value="AAA"/>
    <property type="match status" value="1"/>
</dbReference>
<evidence type="ECO:0000256" key="4">
    <source>
        <dbReference type="ARBA" id="ARBA00066388"/>
    </source>
</evidence>
<dbReference type="InterPro" id="IPR017871">
    <property type="entry name" value="ABC_transporter-like_CS"/>
</dbReference>
<dbReference type="GO" id="GO:0015418">
    <property type="term" value="F:ABC-type quaternary ammonium compound transporting activity"/>
    <property type="evidence" value="ECO:0007669"/>
    <property type="project" value="UniProtKB-EC"/>
</dbReference>
<dbReference type="PROSITE" id="PS50893">
    <property type="entry name" value="ABC_TRANSPORTER_2"/>
    <property type="match status" value="1"/>
</dbReference>
<evidence type="ECO:0000256" key="3">
    <source>
        <dbReference type="ARBA" id="ARBA00022840"/>
    </source>
</evidence>
<dbReference type="GO" id="GO:0016887">
    <property type="term" value="F:ATP hydrolysis activity"/>
    <property type="evidence" value="ECO:0007669"/>
    <property type="project" value="InterPro"/>
</dbReference>
<dbReference type="Pfam" id="PF00005">
    <property type="entry name" value="ABC_tran"/>
    <property type="match status" value="1"/>
</dbReference>
<protein>
    <recommendedName>
        <fullName evidence="4">ABC-type quaternary amine transporter</fullName>
        <ecNumber evidence="4">7.6.2.9</ecNumber>
    </recommendedName>
</protein>
<organism evidence="6 7">
    <name type="scientific">Spelaeicoccus albus</name>
    <dbReference type="NCBI Taxonomy" id="1280376"/>
    <lineage>
        <taxon>Bacteria</taxon>
        <taxon>Bacillati</taxon>
        <taxon>Actinomycetota</taxon>
        <taxon>Actinomycetes</taxon>
        <taxon>Micrococcales</taxon>
        <taxon>Brevibacteriaceae</taxon>
        <taxon>Spelaeicoccus</taxon>
    </lineage>
</organism>
<dbReference type="SUPFAM" id="SSF52540">
    <property type="entry name" value="P-loop containing nucleoside triphosphate hydrolases"/>
    <property type="match status" value="1"/>
</dbReference>
<dbReference type="PANTHER" id="PTHR42781">
    <property type="entry name" value="SPERMIDINE/PUTRESCINE IMPORT ATP-BINDING PROTEIN POTA"/>
    <property type="match status" value="1"/>
</dbReference>
<dbReference type="PROSITE" id="PS00211">
    <property type="entry name" value="ABC_TRANSPORTER_1"/>
    <property type="match status" value="1"/>
</dbReference>
<dbReference type="Pfam" id="PF08402">
    <property type="entry name" value="TOBE_2"/>
    <property type="match status" value="1"/>
</dbReference>
<sequence length="359" mass="38540">MTNLLIDHVAKTYGDKAVLHDIHIEVPEGQFVSLLGPSGCGKTTTLNIVAGFVAADKGKVLLGGTDITSAAPYSRDTAIVFQNYALFPHMKVEDNVAYGLRARKVAKSEIAERVREILRVMGISELAGRYPGQLSGGQQQRVAVARAVVVRPGALLMDEPLSNLDAKLRAEIRIELRALQKNLNQTVLFVTHDQEEALSMSDRIVVMNGGRVEQMGAPDDVFKRPETVFVADFMGVENIFKGSSGERAWTSDSGLALPLADARDVAYVGVRPSEIDVIEPESAHTGDESASFPASITERTYLGNSVRYQMQSGSQRIVALVPQTRARFDVGAEVSARIAAASVLPLAASKGGAVELVPA</sequence>
<dbReference type="InterPro" id="IPR003593">
    <property type="entry name" value="AAA+_ATPase"/>
</dbReference>
<dbReference type="InterPro" id="IPR008995">
    <property type="entry name" value="Mo/tungstate-bd_C_term_dom"/>
</dbReference>
<dbReference type="EMBL" id="JACBZP010000001">
    <property type="protein sequence ID" value="NYI67033.1"/>
    <property type="molecule type" value="Genomic_DNA"/>
</dbReference>
<dbReference type="EC" id="7.6.2.9" evidence="4"/>
<evidence type="ECO:0000313" key="6">
    <source>
        <dbReference type="EMBL" id="NYI67033.1"/>
    </source>
</evidence>
<dbReference type="InterPro" id="IPR013611">
    <property type="entry name" value="Transp-assoc_OB_typ2"/>
</dbReference>
<evidence type="ECO:0000259" key="5">
    <source>
        <dbReference type="PROSITE" id="PS50893"/>
    </source>
</evidence>
<keyword evidence="7" id="KW-1185">Reference proteome</keyword>
<dbReference type="PANTHER" id="PTHR42781:SF4">
    <property type="entry name" value="SPERMIDINE_PUTRESCINE IMPORT ATP-BINDING PROTEIN POTA"/>
    <property type="match status" value="1"/>
</dbReference>
<keyword evidence="2" id="KW-0547">Nucleotide-binding</keyword>
<dbReference type="Gene3D" id="3.40.50.300">
    <property type="entry name" value="P-loop containing nucleotide triphosphate hydrolases"/>
    <property type="match status" value="1"/>
</dbReference>
<keyword evidence="3" id="KW-0067">ATP-binding</keyword>
<accession>A0A7Z0AC86</accession>
<name>A0A7Z0AC86_9MICO</name>
<reference evidence="6 7" key="1">
    <citation type="submission" date="2020-07" db="EMBL/GenBank/DDBJ databases">
        <title>Sequencing the genomes of 1000 actinobacteria strains.</title>
        <authorList>
            <person name="Klenk H.-P."/>
        </authorList>
    </citation>
    <scope>NUCLEOTIDE SEQUENCE [LARGE SCALE GENOMIC DNA]</scope>
    <source>
        <strain evidence="6 7">DSM 26341</strain>
    </source>
</reference>